<dbReference type="Proteomes" id="UP001221142">
    <property type="component" value="Unassembled WGS sequence"/>
</dbReference>
<feature type="transmembrane region" description="Helical" evidence="1">
    <location>
        <begin position="252"/>
        <end position="270"/>
    </location>
</feature>
<organism evidence="2 3">
    <name type="scientific">Roridomyces roridus</name>
    <dbReference type="NCBI Taxonomy" id="1738132"/>
    <lineage>
        <taxon>Eukaryota</taxon>
        <taxon>Fungi</taxon>
        <taxon>Dikarya</taxon>
        <taxon>Basidiomycota</taxon>
        <taxon>Agaricomycotina</taxon>
        <taxon>Agaricomycetes</taxon>
        <taxon>Agaricomycetidae</taxon>
        <taxon>Agaricales</taxon>
        <taxon>Marasmiineae</taxon>
        <taxon>Mycenaceae</taxon>
        <taxon>Roridomyces</taxon>
    </lineage>
</organism>
<accession>A0AAD7B605</accession>
<reference evidence="2" key="1">
    <citation type="submission" date="2023-03" db="EMBL/GenBank/DDBJ databases">
        <title>Massive genome expansion in bonnet fungi (Mycena s.s.) driven by repeated elements and novel gene families across ecological guilds.</title>
        <authorList>
            <consortium name="Lawrence Berkeley National Laboratory"/>
            <person name="Harder C.B."/>
            <person name="Miyauchi S."/>
            <person name="Viragh M."/>
            <person name="Kuo A."/>
            <person name="Thoen E."/>
            <person name="Andreopoulos B."/>
            <person name="Lu D."/>
            <person name="Skrede I."/>
            <person name="Drula E."/>
            <person name="Henrissat B."/>
            <person name="Morin E."/>
            <person name="Kohler A."/>
            <person name="Barry K."/>
            <person name="LaButti K."/>
            <person name="Morin E."/>
            <person name="Salamov A."/>
            <person name="Lipzen A."/>
            <person name="Mereny Z."/>
            <person name="Hegedus B."/>
            <person name="Baldrian P."/>
            <person name="Stursova M."/>
            <person name="Weitz H."/>
            <person name="Taylor A."/>
            <person name="Grigoriev I.V."/>
            <person name="Nagy L.G."/>
            <person name="Martin F."/>
            <person name="Kauserud H."/>
        </authorList>
    </citation>
    <scope>NUCLEOTIDE SEQUENCE</scope>
    <source>
        <strain evidence="2">9284</strain>
    </source>
</reference>
<feature type="transmembrane region" description="Helical" evidence="1">
    <location>
        <begin position="56"/>
        <end position="75"/>
    </location>
</feature>
<feature type="transmembrane region" description="Helical" evidence="1">
    <location>
        <begin position="22"/>
        <end position="44"/>
    </location>
</feature>
<keyword evidence="1" id="KW-0472">Membrane</keyword>
<keyword evidence="1" id="KW-0812">Transmembrane</keyword>
<sequence length="301" mass="32949">MSRILSRGGDSDEQASNYSDRLIIVFDIVAAASFVSLALTLTPAVFSANVRRSKSWYSMIATLMIFPLLYLVNVGSQFNDDSSPPFGLCVLQAGFSYAGPPACTVAVLCFLIDTTLGLRARLYNFKRSKAIMATLLVAPSIIFAVVFFEAIALFQGHRSVYFDSAHMFCASQHSAPQYKISALLTVISLFLTLVSEGWAVYLLYRNWALVKACRNSPDFQLSSVVRLGAFTIVVGFAAVVGAVAMPDSKMGGGLWNIFMISVPLLAALAFGTRRDILLTYAFWQRTPKLRMEQIGDGNLKV</sequence>
<dbReference type="AlphaFoldDB" id="A0AAD7B605"/>
<feature type="transmembrane region" description="Helical" evidence="1">
    <location>
        <begin position="224"/>
        <end position="246"/>
    </location>
</feature>
<proteinExistence type="predicted"/>
<evidence type="ECO:0000313" key="2">
    <source>
        <dbReference type="EMBL" id="KAJ7611724.1"/>
    </source>
</evidence>
<keyword evidence="1" id="KW-1133">Transmembrane helix</keyword>
<evidence type="ECO:0000313" key="3">
    <source>
        <dbReference type="Proteomes" id="UP001221142"/>
    </source>
</evidence>
<dbReference type="EMBL" id="JARKIF010000032">
    <property type="protein sequence ID" value="KAJ7611724.1"/>
    <property type="molecule type" value="Genomic_DNA"/>
</dbReference>
<evidence type="ECO:0000256" key="1">
    <source>
        <dbReference type="SAM" id="Phobius"/>
    </source>
</evidence>
<gene>
    <name evidence="2" type="ORF">FB45DRAFT_315140</name>
</gene>
<feature type="transmembrane region" description="Helical" evidence="1">
    <location>
        <begin position="180"/>
        <end position="204"/>
    </location>
</feature>
<protein>
    <submittedName>
        <fullName evidence="2">Uncharacterized protein</fullName>
    </submittedName>
</protein>
<comment type="caution">
    <text evidence="2">The sequence shown here is derived from an EMBL/GenBank/DDBJ whole genome shotgun (WGS) entry which is preliminary data.</text>
</comment>
<feature type="transmembrane region" description="Helical" evidence="1">
    <location>
        <begin position="95"/>
        <end position="118"/>
    </location>
</feature>
<feature type="transmembrane region" description="Helical" evidence="1">
    <location>
        <begin position="130"/>
        <end position="154"/>
    </location>
</feature>
<keyword evidence="3" id="KW-1185">Reference proteome</keyword>
<name>A0AAD7B605_9AGAR</name>